<keyword evidence="3 6" id="KW-0812">Transmembrane</keyword>
<keyword evidence="4 6" id="KW-1133">Transmembrane helix</keyword>
<dbReference type="PANTHER" id="PTHR32044">
    <property type="entry name" value="GLUCOMANNAN 4-BETA-MANNOSYLTRANSFERASE 9"/>
    <property type="match status" value="1"/>
</dbReference>
<dbReference type="InterPro" id="IPR029044">
    <property type="entry name" value="Nucleotide-diphossugar_trans"/>
</dbReference>
<keyword evidence="5 6" id="KW-0472">Membrane</keyword>
<feature type="transmembrane region" description="Helical" evidence="6">
    <location>
        <begin position="342"/>
        <end position="363"/>
    </location>
</feature>
<reference evidence="8 9" key="1">
    <citation type="submission" date="2023-07" db="EMBL/GenBank/DDBJ databases">
        <title>Genomic Encyclopedia of Type Strains, Phase IV (KMG-IV): sequencing the most valuable type-strain genomes for metagenomic binning, comparative biology and taxonomic classification.</title>
        <authorList>
            <person name="Goeker M."/>
        </authorList>
    </citation>
    <scope>NUCLEOTIDE SEQUENCE [LARGE SCALE GENOMIC DNA]</scope>
    <source>
        <strain evidence="8 9">DSM 19619</strain>
    </source>
</reference>
<dbReference type="SUPFAM" id="SSF53448">
    <property type="entry name" value="Nucleotide-diphospho-sugar transferases"/>
    <property type="match status" value="1"/>
</dbReference>
<evidence type="ECO:0000259" key="7">
    <source>
        <dbReference type="Pfam" id="PF13632"/>
    </source>
</evidence>
<dbReference type="Gene3D" id="3.90.550.10">
    <property type="entry name" value="Spore Coat Polysaccharide Biosynthesis Protein SpsA, Chain A"/>
    <property type="match status" value="1"/>
</dbReference>
<dbReference type="Proteomes" id="UP001242480">
    <property type="component" value="Unassembled WGS sequence"/>
</dbReference>
<protein>
    <submittedName>
        <fullName evidence="8">Cellulose synthase/poly-beta-1,6-N-acetylglucosamine synthase-like glycosyltransferase</fullName>
    </submittedName>
</protein>
<accession>A0ABU0IZ26</accession>
<feature type="domain" description="Glycosyltransferase 2-like" evidence="7">
    <location>
        <begin position="142"/>
        <end position="341"/>
    </location>
</feature>
<evidence type="ECO:0000256" key="1">
    <source>
        <dbReference type="ARBA" id="ARBA00004653"/>
    </source>
</evidence>
<evidence type="ECO:0000256" key="6">
    <source>
        <dbReference type="SAM" id="Phobius"/>
    </source>
</evidence>
<sequence>MIPALVEAAGALAALVLLALATQHLLLARRAEPDAAPLEAAEPPQPDPADAPKLLVQVPVYNEPASVAGALAAAAALDWPRDRLTIQLLDDSTDDTGTVAGAAIAALAEKGIAIEHLTRSGRDGFKAGALAAGLARSDAAFVAVLDADFRPPRDWLRRAVAALEQDPGAAFVQFRFEFANREQNWMTRVQQLTVDAHFLLEQPGRLALGGPIQFNGTAGMWRRAAIADAGGWSADTLAEDLDLAIRAFARGWRARLVLAPPVLCEAPADAASWRVQQQRWSKGFVQVAVKSLPRIWTAGWPLPARLAATQLVCLQAAFPCLVVAAVAFCLDGTIRGFGAGHAAILLAAAALTVFFAVLLTWPAHRRLRGGGVFRYAVVLASLPPLFAYLAAANSAAIVAAAFRGRQDFVRTPKSGS</sequence>
<feature type="transmembrane region" description="Helical" evidence="6">
    <location>
        <begin position="307"/>
        <end position="330"/>
    </location>
</feature>
<feature type="transmembrane region" description="Helical" evidence="6">
    <location>
        <begin position="375"/>
        <end position="402"/>
    </location>
</feature>
<keyword evidence="2" id="KW-0808">Transferase</keyword>
<evidence type="ECO:0000256" key="3">
    <source>
        <dbReference type="ARBA" id="ARBA00022692"/>
    </source>
</evidence>
<dbReference type="InterPro" id="IPR001173">
    <property type="entry name" value="Glyco_trans_2-like"/>
</dbReference>
<dbReference type="Pfam" id="PF13632">
    <property type="entry name" value="Glyco_trans_2_3"/>
    <property type="match status" value="1"/>
</dbReference>
<proteinExistence type="predicted"/>
<evidence type="ECO:0000256" key="2">
    <source>
        <dbReference type="ARBA" id="ARBA00022679"/>
    </source>
</evidence>
<name>A0ABU0IZ26_9HYPH</name>
<dbReference type="PANTHER" id="PTHR32044:SF80">
    <property type="entry name" value="XYLOGLUCAN GLYCOSYLTRANSFERASE 2-RELATED"/>
    <property type="match status" value="1"/>
</dbReference>
<dbReference type="RefSeq" id="WP_307266639.1">
    <property type="nucleotide sequence ID" value="NZ_JAUSVX010000001.1"/>
</dbReference>
<evidence type="ECO:0000313" key="8">
    <source>
        <dbReference type="EMBL" id="MDQ0467261.1"/>
    </source>
</evidence>
<evidence type="ECO:0000256" key="4">
    <source>
        <dbReference type="ARBA" id="ARBA00022989"/>
    </source>
</evidence>
<comment type="subcellular location">
    <subcellularLocation>
        <location evidence="1">Golgi apparatus membrane</location>
        <topology evidence="1">Multi-pass membrane protein</topology>
    </subcellularLocation>
</comment>
<organism evidence="8 9">
    <name type="scientific">Labrys wisconsinensis</name>
    <dbReference type="NCBI Taxonomy" id="425677"/>
    <lineage>
        <taxon>Bacteria</taxon>
        <taxon>Pseudomonadati</taxon>
        <taxon>Pseudomonadota</taxon>
        <taxon>Alphaproteobacteria</taxon>
        <taxon>Hyphomicrobiales</taxon>
        <taxon>Xanthobacteraceae</taxon>
        <taxon>Labrys</taxon>
    </lineage>
</organism>
<evidence type="ECO:0000256" key="5">
    <source>
        <dbReference type="ARBA" id="ARBA00023136"/>
    </source>
</evidence>
<comment type="caution">
    <text evidence="8">The sequence shown here is derived from an EMBL/GenBank/DDBJ whole genome shotgun (WGS) entry which is preliminary data.</text>
</comment>
<gene>
    <name evidence="8" type="ORF">QO011_000256</name>
</gene>
<evidence type="ECO:0000313" key="9">
    <source>
        <dbReference type="Proteomes" id="UP001242480"/>
    </source>
</evidence>
<dbReference type="EMBL" id="JAUSVX010000001">
    <property type="protein sequence ID" value="MDQ0467261.1"/>
    <property type="molecule type" value="Genomic_DNA"/>
</dbReference>
<keyword evidence="9" id="KW-1185">Reference proteome</keyword>